<evidence type="ECO:0000259" key="3">
    <source>
        <dbReference type="PROSITE" id="PS50127"/>
    </source>
</evidence>
<dbReference type="SUPFAM" id="SSF54495">
    <property type="entry name" value="UBC-like"/>
    <property type="match status" value="1"/>
</dbReference>
<dbReference type="GO" id="GO:0005634">
    <property type="term" value="C:nucleus"/>
    <property type="evidence" value="ECO:0007669"/>
    <property type="project" value="TreeGrafter"/>
</dbReference>
<dbReference type="GO" id="GO:0016740">
    <property type="term" value="F:transferase activity"/>
    <property type="evidence" value="ECO:0007669"/>
    <property type="project" value="UniProtKB-KW"/>
</dbReference>
<name>A0A815Q112_9BILA</name>
<keyword evidence="2" id="KW-0833">Ubl conjugation pathway</keyword>
<dbReference type="AlphaFoldDB" id="A0A815Q112"/>
<feature type="domain" description="UBC core" evidence="3">
    <location>
        <begin position="1"/>
        <end position="130"/>
    </location>
</feature>
<dbReference type="Proteomes" id="UP000663854">
    <property type="component" value="Unassembled WGS sequence"/>
</dbReference>
<gene>
    <name evidence="5" type="ORF">JXQ802_LOCUS53115</name>
    <name evidence="4" type="ORF">PYM288_LOCUS36746</name>
</gene>
<dbReference type="EMBL" id="CAJNOH010007362">
    <property type="protein sequence ID" value="CAF1455909.1"/>
    <property type="molecule type" value="Genomic_DNA"/>
</dbReference>
<dbReference type="PROSITE" id="PS50127">
    <property type="entry name" value="UBC_2"/>
    <property type="match status" value="1"/>
</dbReference>
<dbReference type="GO" id="GO:0004869">
    <property type="term" value="F:cysteine-type endopeptidase inhibitor activity"/>
    <property type="evidence" value="ECO:0007669"/>
    <property type="project" value="TreeGrafter"/>
</dbReference>
<evidence type="ECO:0000313" key="6">
    <source>
        <dbReference type="Proteomes" id="UP000663854"/>
    </source>
</evidence>
<organism evidence="4 6">
    <name type="scientific">Rotaria sordida</name>
    <dbReference type="NCBI Taxonomy" id="392033"/>
    <lineage>
        <taxon>Eukaryota</taxon>
        <taxon>Metazoa</taxon>
        <taxon>Spiralia</taxon>
        <taxon>Gnathifera</taxon>
        <taxon>Rotifera</taxon>
        <taxon>Eurotatoria</taxon>
        <taxon>Bdelloidea</taxon>
        <taxon>Philodinida</taxon>
        <taxon>Philodinidae</taxon>
        <taxon>Rotaria</taxon>
    </lineage>
</organism>
<dbReference type="EMBL" id="CAJNOL010009011">
    <property type="protein sequence ID" value="CAF1640475.1"/>
    <property type="molecule type" value="Genomic_DNA"/>
</dbReference>
<protein>
    <recommendedName>
        <fullName evidence="3">UBC core domain-containing protein</fullName>
    </recommendedName>
</protein>
<sequence>MDIIEILITGPDGTSYLNGCFIFDVHFSNEYPTTPPSCNLETTEIHTVRFNPNLYNDEKVRLSILNTWHGRPEEKWNVTSTFLQVLVSIQSLILIPEPYCNQPGYERTYGTATGTAQSLEYDANVRQATV</sequence>
<reference evidence="4" key="1">
    <citation type="submission" date="2021-02" db="EMBL/GenBank/DDBJ databases">
        <authorList>
            <person name="Nowell W R."/>
        </authorList>
    </citation>
    <scope>NUCLEOTIDE SEQUENCE</scope>
</reference>
<dbReference type="Proteomes" id="UP000663870">
    <property type="component" value="Unassembled WGS sequence"/>
</dbReference>
<evidence type="ECO:0000313" key="5">
    <source>
        <dbReference type="EMBL" id="CAF1640475.1"/>
    </source>
</evidence>
<evidence type="ECO:0000313" key="4">
    <source>
        <dbReference type="EMBL" id="CAF1455909.1"/>
    </source>
</evidence>
<dbReference type="SMART" id="SM00212">
    <property type="entry name" value="UBCc"/>
    <property type="match status" value="1"/>
</dbReference>
<dbReference type="Pfam" id="PF00179">
    <property type="entry name" value="UQ_con"/>
    <property type="match status" value="1"/>
</dbReference>
<dbReference type="PANTHER" id="PTHR46116">
    <property type="entry name" value="(E3-INDEPENDENT) E2 UBIQUITIN-CONJUGATING ENZYME"/>
    <property type="match status" value="1"/>
</dbReference>
<dbReference type="InterPro" id="IPR000608">
    <property type="entry name" value="UBC"/>
</dbReference>
<accession>A0A815Q112</accession>
<comment type="caution">
    <text evidence="4">The sequence shown here is derived from an EMBL/GenBank/DDBJ whole genome shotgun (WGS) entry which is preliminary data.</text>
</comment>
<evidence type="ECO:0000256" key="1">
    <source>
        <dbReference type="ARBA" id="ARBA00022679"/>
    </source>
</evidence>
<keyword evidence="7" id="KW-1185">Reference proteome</keyword>
<dbReference type="InterPro" id="IPR016135">
    <property type="entry name" value="UBQ-conjugating_enzyme/RWD"/>
</dbReference>
<proteinExistence type="predicted"/>
<dbReference type="Gene3D" id="3.10.110.10">
    <property type="entry name" value="Ubiquitin Conjugating Enzyme"/>
    <property type="match status" value="1"/>
</dbReference>
<dbReference type="PANTHER" id="PTHR46116:SF39">
    <property type="entry name" value="BACULOVIRAL IAP REPEAT-CONTAINING PROTEIN 6"/>
    <property type="match status" value="1"/>
</dbReference>
<evidence type="ECO:0000313" key="7">
    <source>
        <dbReference type="Proteomes" id="UP000663870"/>
    </source>
</evidence>
<keyword evidence="1" id="KW-0808">Transferase</keyword>
<evidence type="ECO:0000256" key="2">
    <source>
        <dbReference type="ARBA" id="ARBA00022786"/>
    </source>
</evidence>
<dbReference type="GO" id="GO:0043066">
    <property type="term" value="P:negative regulation of apoptotic process"/>
    <property type="evidence" value="ECO:0007669"/>
    <property type="project" value="TreeGrafter"/>
</dbReference>